<dbReference type="SUPFAM" id="SSF118203">
    <property type="entry name" value="Vacuolar ATP synthase subunit C"/>
    <property type="match status" value="2"/>
</dbReference>
<dbReference type="Proteomes" id="UP000663829">
    <property type="component" value="Unassembled WGS sequence"/>
</dbReference>
<proteinExistence type="inferred from homology"/>
<comment type="function">
    <text evidence="5">Subunit of the V1 complex of vacuolar(H+)-ATPase (V-ATPase), a multisubunit enzyme composed of a peripheral complex (V1) that hydrolyzes ATP and a membrane integral complex (V0) that translocates protons. V-ATPase is responsible for acidifying and maintaining the pH of intracellular compartments and in some cell types, is targeted to the plasma membrane, where it is responsible for acidifying the extracellular environment. Subunit C is necessary for the assembly of the catalytic sector of the enzyme and is likely to have a specific function in its catalytic activity.</text>
</comment>
<evidence type="ECO:0000256" key="3">
    <source>
        <dbReference type="ARBA" id="ARBA00022781"/>
    </source>
</evidence>
<evidence type="ECO:0000256" key="2">
    <source>
        <dbReference type="ARBA" id="ARBA00022448"/>
    </source>
</evidence>
<dbReference type="Proteomes" id="UP000681722">
    <property type="component" value="Unassembled WGS sequence"/>
</dbReference>
<comment type="similarity">
    <text evidence="1 5">Belongs to the V-ATPase C subunit family.</text>
</comment>
<name>A0A814J7W3_9BILA</name>
<keyword evidence="8" id="KW-1185">Reference proteome</keyword>
<evidence type="ECO:0000256" key="1">
    <source>
        <dbReference type="ARBA" id="ARBA00006138"/>
    </source>
</evidence>
<dbReference type="GO" id="GO:0046961">
    <property type="term" value="F:proton-transporting ATPase activity, rotational mechanism"/>
    <property type="evidence" value="ECO:0007669"/>
    <property type="project" value="InterPro"/>
</dbReference>
<evidence type="ECO:0000313" key="7">
    <source>
        <dbReference type="EMBL" id="CAF3803099.1"/>
    </source>
</evidence>
<dbReference type="Gene3D" id="3.30.70.100">
    <property type="match status" value="1"/>
</dbReference>
<dbReference type="FunFam" id="3.30.70.100:FF:000002">
    <property type="entry name" value="V-type proton ATPase subunit C"/>
    <property type="match status" value="1"/>
</dbReference>
<dbReference type="AlphaFoldDB" id="A0A814J7W3"/>
<dbReference type="InterPro" id="IPR004907">
    <property type="entry name" value="ATPase_V1-cplx_csu"/>
</dbReference>
<gene>
    <name evidence="6" type="ORF">GPM918_LOCUS15344</name>
    <name evidence="7" type="ORF">SRO942_LOCUS15344</name>
</gene>
<dbReference type="OrthoDB" id="6605928at2759"/>
<dbReference type="Gene3D" id="3.30.70.1180">
    <property type="entry name" value="Vacuolar atp synthase subunit c, domain 1"/>
    <property type="match status" value="1"/>
</dbReference>
<evidence type="ECO:0000256" key="4">
    <source>
        <dbReference type="ARBA" id="ARBA00023065"/>
    </source>
</evidence>
<dbReference type="InterPro" id="IPR036132">
    <property type="entry name" value="Vac_ATP_synth_c_sf"/>
</dbReference>
<evidence type="ECO:0000313" key="6">
    <source>
        <dbReference type="EMBL" id="CAF1032350.1"/>
    </source>
</evidence>
<dbReference type="EMBL" id="CAJNOQ010003844">
    <property type="protein sequence ID" value="CAF1032350.1"/>
    <property type="molecule type" value="Genomic_DNA"/>
</dbReference>
<dbReference type="Gene3D" id="1.20.1460.10">
    <property type="entry name" value="subunit c (vma5p) of the yeast v-atpase, domain 2"/>
    <property type="match status" value="1"/>
</dbReference>
<dbReference type="Pfam" id="PF03223">
    <property type="entry name" value="V-ATPase_C"/>
    <property type="match status" value="1"/>
</dbReference>
<comment type="subunit">
    <text evidence="5">V-ATPase is a heteromultimeric enzyme made up of two complexes: the ATP-hydrolytic V1 complex and the proton translocation V0 complex. The V1 complex consists of three catalytic AB heterodimers that form a heterohexamer, three peripheral stalks each consisting of EG heterodimers, one central rotor including subunits D and F, and the regulatory subunits C and H. The proton translocation complex V0 consists of the proton transport subunit a, a ring of proteolipid subunits c9c'', rotary subunit d, subunits e and f, and two accessory subunits.</text>
</comment>
<keyword evidence="4 5" id="KW-0406">Ion transport</keyword>
<sequence length="434" mass="50110">MKTRILPEHKFILWLAMSDEYWLISAPGKPSPRQTYDQICNATGKDQLSTNFIFNIPDLKVGTLDSLVSLSDDLGKLDSYVEGVTRKLAQYFSDVLQGASSQKIAVVMAENLVVGPNNGKHIIFSKNKGKMLGELTFLRNYSIYQVDPVTYVTDFQWDFAKYPTKQPLKTLSEVISKAVTHIENELKLRSQAYNNIKQTLQVLEKKQTGSLLTRNLNDLVKKENLLLGSEYLKTLLVCVPKPLIKDWYDKYETLCAMIVPRTSELITQDQDYVLFTVTLFQKTEDTFKHKCRENKFTVRDFTFDEQTLSSDKEQLNKLELDRQKLYGGLVRWLKINFGEVFSASIHIKALRIFVESVLRYGLPVNFVAIVIHPLRRSTKKLRDVLNNLFAYLDQSSSTRQEDNFDIPGVFSSQQEYYPYVYLKLDLDYTETKKS</sequence>
<organism evidence="6 8">
    <name type="scientific">Didymodactylos carnosus</name>
    <dbReference type="NCBI Taxonomy" id="1234261"/>
    <lineage>
        <taxon>Eukaryota</taxon>
        <taxon>Metazoa</taxon>
        <taxon>Spiralia</taxon>
        <taxon>Gnathifera</taxon>
        <taxon>Rotifera</taxon>
        <taxon>Eurotatoria</taxon>
        <taxon>Bdelloidea</taxon>
        <taxon>Philodinida</taxon>
        <taxon>Philodinidae</taxon>
        <taxon>Didymodactylos</taxon>
    </lineage>
</organism>
<dbReference type="GO" id="GO:0005765">
    <property type="term" value="C:lysosomal membrane"/>
    <property type="evidence" value="ECO:0007669"/>
    <property type="project" value="TreeGrafter"/>
</dbReference>
<protein>
    <recommendedName>
        <fullName evidence="5">V-type proton ATPase subunit C</fullName>
    </recommendedName>
</protein>
<comment type="caution">
    <text evidence="6">The sequence shown here is derived from an EMBL/GenBank/DDBJ whole genome shotgun (WGS) entry which is preliminary data.</text>
</comment>
<dbReference type="CDD" id="cd14785">
    <property type="entry name" value="V-ATPase_C"/>
    <property type="match status" value="1"/>
</dbReference>
<keyword evidence="3 5" id="KW-0375">Hydrogen ion transport</keyword>
<reference evidence="6" key="1">
    <citation type="submission" date="2021-02" db="EMBL/GenBank/DDBJ databases">
        <authorList>
            <person name="Nowell W R."/>
        </authorList>
    </citation>
    <scope>NUCLEOTIDE SEQUENCE</scope>
</reference>
<dbReference type="PANTHER" id="PTHR10137:SF0">
    <property type="entry name" value="V-TYPE PROTON ATPASE SUBUNIT C"/>
    <property type="match status" value="1"/>
</dbReference>
<evidence type="ECO:0000313" key="8">
    <source>
        <dbReference type="Proteomes" id="UP000663829"/>
    </source>
</evidence>
<keyword evidence="2 5" id="KW-0813">Transport</keyword>
<dbReference type="EMBL" id="CAJOBC010003844">
    <property type="protein sequence ID" value="CAF3803099.1"/>
    <property type="molecule type" value="Genomic_DNA"/>
</dbReference>
<dbReference type="PANTHER" id="PTHR10137">
    <property type="entry name" value="V-TYPE PROTON ATPASE SUBUNIT C"/>
    <property type="match status" value="1"/>
</dbReference>
<dbReference type="GO" id="GO:0000221">
    <property type="term" value="C:vacuolar proton-transporting V-type ATPase, V1 domain"/>
    <property type="evidence" value="ECO:0007669"/>
    <property type="project" value="TreeGrafter"/>
</dbReference>
<evidence type="ECO:0000256" key="5">
    <source>
        <dbReference type="RuleBase" id="RU364010"/>
    </source>
</evidence>
<accession>A0A814J7W3</accession>